<sequence length="293" mass="31975">MDRVTAARVFNRICELGSLSAASRALGISRPMVSRYLEQMEQWAGARLIHRTSRRLTLTPAGEEILLKTRHLIQLAQEIELRNQQDEPSGVLRVACAHLTATCIIGPIVSEFLTRYPALRLELDVNNHPVNLVGERIDVAVRITNNPEPGTIARRLGECRSVLCAAPGYLARHGTPQTPAELAHHNCLHYSRFAGQSWHFTTAEGTAVSVDISGNFSATISTVLLDAAVAGCGIAMVPEMEAREALAKGSVVALLAEYEPARLAIYGMYLPREYQPGGLRPFLDMLENALSGV</sequence>
<dbReference type="Gene3D" id="1.10.10.10">
    <property type="entry name" value="Winged helix-like DNA-binding domain superfamily/Winged helix DNA-binding domain"/>
    <property type="match status" value="1"/>
</dbReference>
<dbReference type="CDD" id="cd08422">
    <property type="entry name" value="PBP2_CrgA_like"/>
    <property type="match status" value="1"/>
</dbReference>
<evidence type="ECO:0000259" key="5">
    <source>
        <dbReference type="PROSITE" id="PS50931"/>
    </source>
</evidence>
<dbReference type="RefSeq" id="WP_253897270.1">
    <property type="nucleotide sequence ID" value="NZ_CALSBS010000003.1"/>
</dbReference>
<feature type="domain" description="HTH lysR-type" evidence="5">
    <location>
        <begin position="1"/>
        <end position="59"/>
    </location>
</feature>
<dbReference type="SUPFAM" id="SSF53850">
    <property type="entry name" value="Periplasmic binding protein-like II"/>
    <property type="match status" value="1"/>
</dbReference>
<dbReference type="SUPFAM" id="SSF46785">
    <property type="entry name" value="Winged helix' DNA-binding domain"/>
    <property type="match status" value="1"/>
</dbReference>
<accession>A0ABN8TAD0</accession>
<keyword evidence="4" id="KW-0804">Transcription</keyword>
<dbReference type="PANTHER" id="PTHR30537:SF35">
    <property type="entry name" value="TRANSCRIPTIONAL REGULATORY PROTEIN"/>
    <property type="match status" value="1"/>
</dbReference>
<dbReference type="Proteomes" id="UP001152651">
    <property type="component" value="Unassembled WGS sequence"/>
</dbReference>
<dbReference type="InterPro" id="IPR036388">
    <property type="entry name" value="WH-like_DNA-bd_sf"/>
</dbReference>
<reference evidence="6" key="1">
    <citation type="submission" date="2022-05" db="EMBL/GenBank/DDBJ databases">
        <authorList>
            <person name="Blom J."/>
        </authorList>
    </citation>
    <scope>NUCLEOTIDE SEQUENCE</scope>
    <source>
        <strain evidence="6">Type strain: CPO20170097</strain>
    </source>
</reference>
<name>A0ABN8TAD0_9ENTR</name>
<dbReference type="Pfam" id="PF00126">
    <property type="entry name" value="HTH_1"/>
    <property type="match status" value="1"/>
</dbReference>
<dbReference type="Pfam" id="PF03466">
    <property type="entry name" value="LysR_substrate"/>
    <property type="match status" value="1"/>
</dbReference>
<evidence type="ECO:0000256" key="2">
    <source>
        <dbReference type="ARBA" id="ARBA00023015"/>
    </source>
</evidence>
<evidence type="ECO:0000256" key="4">
    <source>
        <dbReference type="ARBA" id="ARBA00023163"/>
    </source>
</evidence>
<comment type="similarity">
    <text evidence="1">Belongs to the LysR transcriptional regulatory family.</text>
</comment>
<evidence type="ECO:0000256" key="3">
    <source>
        <dbReference type="ARBA" id="ARBA00023125"/>
    </source>
</evidence>
<protein>
    <submittedName>
        <fullName evidence="6">DNA-binding transcriptional LysR family regulator</fullName>
    </submittedName>
</protein>
<evidence type="ECO:0000313" key="7">
    <source>
        <dbReference type="Proteomes" id="UP001152651"/>
    </source>
</evidence>
<organism evidence="6 7">
    <name type="scientific">Pseudocitrobacter vendiensis</name>
    <dbReference type="NCBI Taxonomy" id="2488306"/>
    <lineage>
        <taxon>Bacteria</taxon>
        <taxon>Pseudomonadati</taxon>
        <taxon>Pseudomonadota</taxon>
        <taxon>Gammaproteobacteria</taxon>
        <taxon>Enterobacterales</taxon>
        <taxon>Enterobacteriaceae</taxon>
        <taxon>Pseudocitrobacter</taxon>
    </lineage>
</organism>
<keyword evidence="7" id="KW-1185">Reference proteome</keyword>
<dbReference type="GO" id="GO:0003677">
    <property type="term" value="F:DNA binding"/>
    <property type="evidence" value="ECO:0007669"/>
    <property type="project" value="UniProtKB-KW"/>
</dbReference>
<evidence type="ECO:0000256" key="1">
    <source>
        <dbReference type="ARBA" id="ARBA00009437"/>
    </source>
</evidence>
<dbReference type="PANTHER" id="PTHR30537">
    <property type="entry name" value="HTH-TYPE TRANSCRIPTIONAL REGULATOR"/>
    <property type="match status" value="1"/>
</dbReference>
<keyword evidence="3 6" id="KW-0238">DNA-binding</keyword>
<proteinExistence type="inferred from homology"/>
<keyword evidence="2" id="KW-0805">Transcription regulation</keyword>
<dbReference type="EMBL" id="CALSBS010000003">
    <property type="protein sequence ID" value="CAH6636364.1"/>
    <property type="molecule type" value="Genomic_DNA"/>
</dbReference>
<comment type="caution">
    <text evidence="6">The sequence shown here is derived from an EMBL/GenBank/DDBJ whole genome shotgun (WGS) entry which is preliminary data.</text>
</comment>
<dbReference type="InterPro" id="IPR036390">
    <property type="entry name" value="WH_DNA-bd_sf"/>
</dbReference>
<dbReference type="InterPro" id="IPR000847">
    <property type="entry name" value="LysR_HTH_N"/>
</dbReference>
<dbReference type="PROSITE" id="PS50931">
    <property type="entry name" value="HTH_LYSR"/>
    <property type="match status" value="1"/>
</dbReference>
<gene>
    <name evidence="6" type="ORF">FBBNIHIM_05975</name>
</gene>
<dbReference type="InterPro" id="IPR058163">
    <property type="entry name" value="LysR-type_TF_proteobact-type"/>
</dbReference>
<evidence type="ECO:0000313" key="6">
    <source>
        <dbReference type="EMBL" id="CAH6636364.1"/>
    </source>
</evidence>
<dbReference type="InterPro" id="IPR005119">
    <property type="entry name" value="LysR_subst-bd"/>
</dbReference>
<dbReference type="Gene3D" id="3.40.190.290">
    <property type="match status" value="1"/>
</dbReference>